<dbReference type="SUPFAM" id="SSF55729">
    <property type="entry name" value="Acyl-CoA N-acyltransferases (Nat)"/>
    <property type="match status" value="1"/>
</dbReference>
<reference evidence="2" key="2">
    <citation type="submission" date="2019-06" db="EMBL/GenBank/DDBJ databases">
        <title>Genomics analysis of Aphanomyces spp. identifies a new class of oomycete effector associated with host adaptation.</title>
        <authorList>
            <person name="Gaulin E."/>
        </authorList>
    </citation>
    <scope>NUCLEOTIDE SEQUENCE</scope>
    <source>
        <strain evidence="2">CBS 578.67</strain>
    </source>
</reference>
<dbReference type="Proteomes" id="UP000332933">
    <property type="component" value="Unassembled WGS sequence"/>
</dbReference>
<dbReference type="InterPro" id="IPR045057">
    <property type="entry name" value="Gcn5-rel_NAT"/>
</dbReference>
<evidence type="ECO:0000313" key="4">
    <source>
        <dbReference type="Proteomes" id="UP000332933"/>
    </source>
</evidence>
<dbReference type="EMBL" id="VJMH01005173">
    <property type="protein sequence ID" value="KAF0699507.1"/>
    <property type="molecule type" value="Genomic_DNA"/>
</dbReference>
<sequence length="182" mass="21037">MSLGTRLHYCRPSLGSREASSRIKYCALQYNSPYDRTYIEARQVPRQKSIVGRITLLESVPKSTMMRAMMKRVARGVRHDTEKGQFVCEWKESKMLGCLMYNVHGDTMDLYFTHELRAGRGNGVARALCDEAFRYADQHNLRVNAICTYVKDIYLPYYHHHAATETGYETTRPTTTQIKITL</sequence>
<dbReference type="PROSITE" id="PS51729">
    <property type="entry name" value="GNAT_YJDJ"/>
    <property type="match status" value="1"/>
</dbReference>
<evidence type="ECO:0000313" key="3">
    <source>
        <dbReference type="EMBL" id="VFT86807.1"/>
    </source>
</evidence>
<dbReference type="EMBL" id="CAADRA010005194">
    <property type="protein sequence ID" value="VFT86807.1"/>
    <property type="molecule type" value="Genomic_DNA"/>
</dbReference>
<organism evidence="3 4">
    <name type="scientific">Aphanomyces stellatus</name>
    <dbReference type="NCBI Taxonomy" id="120398"/>
    <lineage>
        <taxon>Eukaryota</taxon>
        <taxon>Sar</taxon>
        <taxon>Stramenopiles</taxon>
        <taxon>Oomycota</taxon>
        <taxon>Saprolegniomycetes</taxon>
        <taxon>Saprolegniales</taxon>
        <taxon>Verrucalvaceae</taxon>
        <taxon>Aphanomyces</taxon>
    </lineage>
</organism>
<keyword evidence="4" id="KW-1185">Reference proteome</keyword>
<accession>A0A485KP32</accession>
<dbReference type="InterPro" id="IPR016181">
    <property type="entry name" value="Acyl_CoA_acyltransferase"/>
</dbReference>
<dbReference type="Pfam" id="PF14542">
    <property type="entry name" value="Acetyltransf_CG"/>
    <property type="match status" value="1"/>
</dbReference>
<dbReference type="OrthoDB" id="74247at2759"/>
<protein>
    <submittedName>
        <fullName evidence="3">Aste57867_9929 protein</fullName>
    </submittedName>
</protein>
<dbReference type="AlphaFoldDB" id="A0A485KP32"/>
<evidence type="ECO:0000259" key="1">
    <source>
        <dbReference type="PROSITE" id="PS51729"/>
    </source>
</evidence>
<reference evidence="3 4" key="1">
    <citation type="submission" date="2019-03" db="EMBL/GenBank/DDBJ databases">
        <authorList>
            <person name="Gaulin E."/>
            <person name="Dumas B."/>
        </authorList>
    </citation>
    <scope>NUCLEOTIDE SEQUENCE [LARGE SCALE GENOMIC DNA]</scope>
    <source>
        <strain evidence="3">CBS 568.67</strain>
    </source>
</reference>
<proteinExistence type="predicted"/>
<name>A0A485KP32_9STRA</name>
<dbReference type="Gene3D" id="3.40.630.30">
    <property type="match status" value="1"/>
</dbReference>
<gene>
    <name evidence="3" type="primary">Aste57867_9929</name>
    <name evidence="2" type="ORF">As57867_009890</name>
    <name evidence="3" type="ORF">ASTE57867_9929</name>
</gene>
<dbReference type="PANTHER" id="PTHR31435">
    <property type="entry name" value="PROTEIN NATD1"/>
    <property type="match status" value="1"/>
</dbReference>
<dbReference type="InterPro" id="IPR031165">
    <property type="entry name" value="GNAT_YJDJ"/>
</dbReference>
<evidence type="ECO:0000313" key="2">
    <source>
        <dbReference type="EMBL" id="KAF0699507.1"/>
    </source>
</evidence>
<feature type="domain" description="N-acetyltransferase" evidence="1">
    <location>
        <begin position="78"/>
        <end position="166"/>
    </location>
</feature>
<dbReference type="PANTHER" id="PTHR31435:SF9">
    <property type="entry name" value="PROTEIN NATD1"/>
    <property type="match status" value="1"/>
</dbReference>